<dbReference type="SUPFAM" id="SSF48403">
    <property type="entry name" value="Ankyrin repeat"/>
    <property type="match status" value="1"/>
</dbReference>
<keyword evidence="3" id="KW-1185">Reference proteome</keyword>
<evidence type="ECO:0000313" key="2">
    <source>
        <dbReference type="EMBL" id="MBW0472411.1"/>
    </source>
</evidence>
<proteinExistence type="predicted"/>
<name>A0A9Q3BU25_9BASI</name>
<gene>
    <name evidence="2" type="ORF">O181_012126</name>
</gene>
<keyword evidence="1" id="KW-0040">ANK repeat</keyword>
<feature type="repeat" description="ANK" evidence="1">
    <location>
        <begin position="152"/>
        <end position="184"/>
    </location>
</feature>
<protein>
    <submittedName>
        <fullName evidence="2">Uncharacterized protein</fullName>
    </submittedName>
</protein>
<sequence length="283" mass="32652">MPIATLLSLPPEVLYDIHLLSASEHLPLVCKTLFSIYTHGTTTRYRALFLWRKYFEKEIEKPKNRPQWDLVVCNRCCSMEALKILREFYLAESTSQEKQLRISQIPTRLFKALSNVASVRPSSPVERVDELQRSYQYIKLLLSDFHASPDKLGGYPLARSVLSGNIQFIRLLLDYGARPSYKNNLVMMVAIGTGDLKIIRLLVEPNYRHPQELEHDEVACDSCAQAKAPPLICSKKSKLEDRLRITDEMLEKAVKRKDSLMAQYFMERGARPTLDTIRFMENL</sequence>
<dbReference type="OrthoDB" id="2497616at2759"/>
<dbReference type="Gene3D" id="1.25.40.20">
    <property type="entry name" value="Ankyrin repeat-containing domain"/>
    <property type="match status" value="1"/>
</dbReference>
<dbReference type="EMBL" id="AVOT02003081">
    <property type="protein sequence ID" value="MBW0472411.1"/>
    <property type="molecule type" value="Genomic_DNA"/>
</dbReference>
<evidence type="ECO:0000313" key="3">
    <source>
        <dbReference type="Proteomes" id="UP000765509"/>
    </source>
</evidence>
<dbReference type="InterPro" id="IPR002110">
    <property type="entry name" value="Ankyrin_rpt"/>
</dbReference>
<dbReference type="PROSITE" id="PS50088">
    <property type="entry name" value="ANK_REPEAT"/>
    <property type="match status" value="1"/>
</dbReference>
<dbReference type="Proteomes" id="UP000765509">
    <property type="component" value="Unassembled WGS sequence"/>
</dbReference>
<dbReference type="AlphaFoldDB" id="A0A9Q3BU25"/>
<dbReference type="InterPro" id="IPR036770">
    <property type="entry name" value="Ankyrin_rpt-contain_sf"/>
</dbReference>
<comment type="caution">
    <text evidence="2">The sequence shown here is derived from an EMBL/GenBank/DDBJ whole genome shotgun (WGS) entry which is preliminary data.</text>
</comment>
<reference evidence="2" key="1">
    <citation type="submission" date="2021-03" db="EMBL/GenBank/DDBJ databases">
        <title>Draft genome sequence of rust myrtle Austropuccinia psidii MF-1, a brazilian biotype.</title>
        <authorList>
            <person name="Quecine M.C."/>
            <person name="Pachon D.M.R."/>
            <person name="Bonatelli M.L."/>
            <person name="Correr F.H."/>
            <person name="Franceschini L.M."/>
            <person name="Leite T.F."/>
            <person name="Margarido G.R.A."/>
            <person name="Almeida C.A."/>
            <person name="Ferrarezi J.A."/>
            <person name="Labate C.A."/>
        </authorList>
    </citation>
    <scope>NUCLEOTIDE SEQUENCE</scope>
    <source>
        <strain evidence="2">MF-1</strain>
    </source>
</reference>
<organism evidence="2 3">
    <name type="scientific">Austropuccinia psidii MF-1</name>
    <dbReference type="NCBI Taxonomy" id="1389203"/>
    <lineage>
        <taxon>Eukaryota</taxon>
        <taxon>Fungi</taxon>
        <taxon>Dikarya</taxon>
        <taxon>Basidiomycota</taxon>
        <taxon>Pucciniomycotina</taxon>
        <taxon>Pucciniomycetes</taxon>
        <taxon>Pucciniales</taxon>
        <taxon>Sphaerophragmiaceae</taxon>
        <taxon>Austropuccinia</taxon>
    </lineage>
</organism>
<evidence type="ECO:0000256" key="1">
    <source>
        <dbReference type="PROSITE-ProRule" id="PRU00023"/>
    </source>
</evidence>
<dbReference type="Pfam" id="PF12796">
    <property type="entry name" value="Ank_2"/>
    <property type="match status" value="1"/>
</dbReference>
<accession>A0A9Q3BU25</accession>